<gene>
    <name evidence="2" type="ORF">SCOCK_10157</name>
</gene>
<feature type="domain" description="AB hydrolase-1" evidence="1">
    <location>
        <begin position="45"/>
        <end position="291"/>
    </location>
</feature>
<evidence type="ECO:0000313" key="3">
    <source>
        <dbReference type="Proteomes" id="UP001152519"/>
    </source>
</evidence>
<dbReference type="SUPFAM" id="SSF53474">
    <property type="entry name" value="alpha/beta-Hydrolases"/>
    <property type="match status" value="1"/>
</dbReference>
<dbReference type="InterPro" id="IPR000073">
    <property type="entry name" value="AB_hydrolase_1"/>
</dbReference>
<dbReference type="RefSeq" id="WP_251483645.1">
    <property type="nucleotide sequence ID" value="NZ_CAJSLV010000001.1"/>
</dbReference>
<dbReference type="InterPro" id="IPR029058">
    <property type="entry name" value="AB_hydrolase_fold"/>
</dbReference>
<dbReference type="Proteomes" id="UP001152519">
    <property type="component" value="Unassembled WGS sequence"/>
</dbReference>
<dbReference type="EMBL" id="CAJSLV010000001">
    <property type="protein sequence ID" value="CAG6390689.1"/>
    <property type="molecule type" value="Genomic_DNA"/>
</dbReference>
<protein>
    <submittedName>
        <fullName evidence="2">Hydrolase</fullName>
    </submittedName>
</protein>
<keyword evidence="3" id="KW-1185">Reference proteome</keyword>
<proteinExistence type="predicted"/>
<evidence type="ECO:0000259" key="1">
    <source>
        <dbReference type="Pfam" id="PF00561"/>
    </source>
</evidence>
<reference evidence="2" key="1">
    <citation type="submission" date="2021-05" db="EMBL/GenBank/DDBJ databases">
        <authorList>
            <person name="Arsene-Ploetze F."/>
        </authorList>
    </citation>
    <scope>NUCLEOTIDE SEQUENCE</scope>
    <source>
        <strain evidence="2">DSM 42138</strain>
    </source>
</reference>
<name>A0A9W4DG30_9ACTN</name>
<dbReference type="Pfam" id="PF00561">
    <property type="entry name" value="Abhydrolase_1"/>
    <property type="match status" value="1"/>
</dbReference>
<evidence type="ECO:0000313" key="2">
    <source>
        <dbReference type="EMBL" id="CAG6390689.1"/>
    </source>
</evidence>
<dbReference type="AlphaFoldDB" id="A0A9W4DG30"/>
<dbReference type="Gene3D" id="3.40.50.1820">
    <property type="entry name" value="alpha/beta hydrolase"/>
    <property type="match status" value="1"/>
</dbReference>
<keyword evidence="2" id="KW-0378">Hydrolase</keyword>
<dbReference type="PANTHER" id="PTHR43798">
    <property type="entry name" value="MONOACYLGLYCEROL LIPASE"/>
    <property type="match status" value="1"/>
</dbReference>
<dbReference type="InterPro" id="IPR050266">
    <property type="entry name" value="AB_hydrolase_sf"/>
</dbReference>
<dbReference type="GO" id="GO:0016787">
    <property type="term" value="F:hydrolase activity"/>
    <property type="evidence" value="ECO:0007669"/>
    <property type="project" value="UniProtKB-KW"/>
</dbReference>
<dbReference type="PANTHER" id="PTHR43798:SF33">
    <property type="entry name" value="HYDROLASE, PUTATIVE (AFU_ORTHOLOGUE AFUA_2G14860)-RELATED"/>
    <property type="match status" value="1"/>
</dbReference>
<accession>A0A9W4DG30</accession>
<dbReference type="GO" id="GO:0016020">
    <property type="term" value="C:membrane"/>
    <property type="evidence" value="ECO:0007669"/>
    <property type="project" value="TreeGrafter"/>
</dbReference>
<sequence>MTAPTAYGDSPLPDAALLSPGTHTYRLEGLVQRYHVHGSGPVCVALPGGPGIFWEYLRMPLLEEHLTMVYVEPVGTAEDSRLASHPHGYTRERYSAFLEALIDRLGVPEVHLLGHSHGAFVAAYHAVHRPEQLAGVVLYEGAPVTGPEHGAEAARMVEAFAAEHAGHPGLPGVMAAFGAMSAMGDDEQTVAVAKGVLPSYFADYWGNEERFAPLRDTIRATYISGLDEDLTPDVVDDRAALSALTVPALVVVGRHDVICGMRWGLELDELIPDSRLLVLENSGHMGHIEEPEAFAGAVRDFVRRPTGRGPAHS</sequence>
<organism evidence="2 3">
    <name type="scientific">Actinacidiphila cocklensis</name>
    <dbReference type="NCBI Taxonomy" id="887465"/>
    <lineage>
        <taxon>Bacteria</taxon>
        <taxon>Bacillati</taxon>
        <taxon>Actinomycetota</taxon>
        <taxon>Actinomycetes</taxon>
        <taxon>Kitasatosporales</taxon>
        <taxon>Streptomycetaceae</taxon>
        <taxon>Actinacidiphila</taxon>
    </lineage>
</organism>
<comment type="caution">
    <text evidence="2">The sequence shown here is derived from an EMBL/GenBank/DDBJ whole genome shotgun (WGS) entry which is preliminary data.</text>
</comment>